<comment type="caution">
    <text evidence="2">The sequence shown here is derived from an EMBL/GenBank/DDBJ whole genome shotgun (WGS) entry which is preliminary data.</text>
</comment>
<sequence length="205" mass="22192">MAMRATDAEEGRGPGLTASSPESSGRTKPFTGSIDRPTIDLDVKPATPPWATTFAIFGTTLDDKPRCRVFALPAASNRFRPPIDFGLKSIDDGLDNKCDAVHVPRREGHDKRGLVSYLRENLIIEQNLLVTVSQTRTVAELSFTPSSLTALALGPNDEDTLYAARGSWKPAPTSPTTDPTLAILQRGRHTTAATMACESPMPMRE</sequence>
<dbReference type="AlphaFoldDB" id="A0A8H6HB94"/>
<gene>
    <name evidence="2" type="ORF">DFP72DRAFT_1079595</name>
</gene>
<dbReference type="OrthoDB" id="64353at2759"/>
<reference evidence="2 3" key="1">
    <citation type="submission" date="2020-07" db="EMBL/GenBank/DDBJ databases">
        <title>Comparative genomics of pyrophilous fungi reveals a link between fire events and developmental genes.</title>
        <authorList>
            <consortium name="DOE Joint Genome Institute"/>
            <person name="Steindorff A.S."/>
            <person name="Carver A."/>
            <person name="Calhoun S."/>
            <person name="Stillman K."/>
            <person name="Liu H."/>
            <person name="Lipzen A."/>
            <person name="Pangilinan J."/>
            <person name="Labutti K."/>
            <person name="Bruns T.D."/>
            <person name="Grigoriev I.V."/>
        </authorList>
    </citation>
    <scope>NUCLEOTIDE SEQUENCE [LARGE SCALE GENOMIC DNA]</scope>
    <source>
        <strain evidence="2 3">CBS 144469</strain>
    </source>
</reference>
<keyword evidence="3" id="KW-1185">Reference proteome</keyword>
<protein>
    <submittedName>
        <fullName evidence="2">Uncharacterized protein</fullName>
    </submittedName>
</protein>
<organism evidence="2 3">
    <name type="scientific">Ephemerocybe angulata</name>
    <dbReference type="NCBI Taxonomy" id="980116"/>
    <lineage>
        <taxon>Eukaryota</taxon>
        <taxon>Fungi</taxon>
        <taxon>Dikarya</taxon>
        <taxon>Basidiomycota</taxon>
        <taxon>Agaricomycotina</taxon>
        <taxon>Agaricomycetes</taxon>
        <taxon>Agaricomycetidae</taxon>
        <taxon>Agaricales</taxon>
        <taxon>Agaricineae</taxon>
        <taxon>Psathyrellaceae</taxon>
        <taxon>Ephemerocybe</taxon>
    </lineage>
</organism>
<name>A0A8H6HB94_9AGAR</name>
<evidence type="ECO:0000313" key="3">
    <source>
        <dbReference type="Proteomes" id="UP000521943"/>
    </source>
</evidence>
<evidence type="ECO:0000313" key="2">
    <source>
        <dbReference type="EMBL" id="KAF6743774.1"/>
    </source>
</evidence>
<dbReference type="EMBL" id="JACGCI010000136">
    <property type="protein sequence ID" value="KAF6743774.1"/>
    <property type="molecule type" value="Genomic_DNA"/>
</dbReference>
<proteinExistence type="predicted"/>
<evidence type="ECO:0000256" key="1">
    <source>
        <dbReference type="SAM" id="MobiDB-lite"/>
    </source>
</evidence>
<feature type="compositionally biased region" description="Polar residues" evidence="1">
    <location>
        <begin position="17"/>
        <end position="26"/>
    </location>
</feature>
<feature type="compositionally biased region" description="Basic and acidic residues" evidence="1">
    <location>
        <begin position="1"/>
        <end position="12"/>
    </location>
</feature>
<accession>A0A8H6HB94</accession>
<dbReference type="Proteomes" id="UP000521943">
    <property type="component" value="Unassembled WGS sequence"/>
</dbReference>
<feature type="region of interest" description="Disordered" evidence="1">
    <location>
        <begin position="1"/>
        <end position="40"/>
    </location>
</feature>